<dbReference type="CDD" id="cd00130">
    <property type="entry name" value="PAS"/>
    <property type="match status" value="1"/>
</dbReference>
<dbReference type="InterPro" id="IPR000700">
    <property type="entry name" value="PAS-assoc_C"/>
</dbReference>
<evidence type="ECO:0000259" key="5">
    <source>
        <dbReference type="PROSITE" id="PS50113"/>
    </source>
</evidence>
<dbReference type="Proteomes" id="UP000738126">
    <property type="component" value="Unassembled WGS sequence"/>
</dbReference>
<dbReference type="SUPFAM" id="SSF55073">
    <property type="entry name" value="Nucleotide cyclase"/>
    <property type="match status" value="1"/>
</dbReference>
<evidence type="ECO:0000313" key="7">
    <source>
        <dbReference type="EMBL" id="MBK1725935.1"/>
    </source>
</evidence>
<feature type="region of interest" description="Disordered" evidence="4">
    <location>
        <begin position="1"/>
        <end position="29"/>
    </location>
</feature>
<evidence type="ECO:0000256" key="1">
    <source>
        <dbReference type="ARBA" id="ARBA00012528"/>
    </source>
</evidence>
<comment type="caution">
    <text evidence="7">The sequence shown here is derived from an EMBL/GenBank/DDBJ whole genome shotgun (WGS) entry which is preliminary data.</text>
</comment>
<dbReference type="PROSITE" id="PS50887">
    <property type="entry name" value="GGDEF"/>
    <property type="match status" value="1"/>
</dbReference>
<dbReference type="Gene3D" id="3.30.450.20">
    <property type="entry name" value="PAS domain"/>
    <property type="match status" value="2"/>
</dbReference>
<dbReference type="CDD" id="cd01949">
    <property type="entry name" value="GGDEF"/>
    <property type="match status" value="1"/>
</dbReference>
<dbReference type="InterPro" id="IPR050469">
    <property type="entry name" value="Diguanylate_Cyclase"/>
</dbReference>
<dbReference type="SUPFAM" id="SSF55785">
    <property type="entry name" value="PYP-like sensor domain (PAS domain)"/>
    <property type="match status" value="2"/>
</dbReference>
<dbReference type="InterPro" id="IPR000014">
    <property type="entry name" value="PAS"/>
</dbReference>
<proteinExistence type="predicted"/>
<feature type="coiled-coil region" evidence="3">
    <location>
        <begin position="131"/>
        <end position="158"/>
    </location>
</feature>
<evidence type="ECO:0000259" key="6">
    <source>
        <dbReference type="PROSITE" id="PS50887"/>
    </source>
</evidence>
<feature type="domain" description="PAC" evidence="5">
    <location>
        <begin position="226"/>
        <end position="278"/>
    </location>
</feature>
<dbReference type="SMART" id="SM00086">
    <property type="entry name" value="PAC"/>
    <property type="match status" value="1"/>
</dbReference>
<evidence type="ECO:0000256" key="2">
    <source>
        <dbReference type="ARBA" id="ARBA00034247"/>
    </source>
</evidence>
<dbReference type="EMBL" id="NRSH01000016">
    <property type="protein sequence ID" value="MBK1725935.1"/>
    <property type="molecule type" value="Genomic_DNA"/>
</dbReference>
<feature type="domain" description="GGDEF" evidence="6">
    <location>
        <begin position="310"/>
        <end position="439"/>
    </location>
</feature>
<dbReference type="InterPro" id="IPR035965">
    <property type="entry name" value="PAS-like_dom_sf"/>
</dbReference>
<keyword evidence="3" id="KW-0175">Coiled coil</keyword>
<dbReference type="PROSITE" id="PS50113">
    <property type="entry name" value="PAC"/>
    <property type="match status" value="1"/>
</dbReference>
<name>A0ABS1E590_9GAMM</name>
<dbReference type="NCBIfam" id="TIGR00254">
    <property type="entry name" value="GGDEF"/>
    <property type="match status" value="1"/>
</dbReference>
<gene>
    <name evidence="7" type="ORF">CKO13_02650</name>
</gene>
<reference evidence="7 8" key="1">
    <citation type="journal article" date="2020" name="Microorganisms">
        <title>Osmotic Adaptation and Compatible Solute Biosynthesis of Phototrophic Bacteria as Revealed from Genome Analyses.</title>
        <authorList>
            <person name="Imhoff J.F."/>
            <person name="Rahn T."/>
            <person name="Kunzel S."/>
            <person name="Keller A."/>
            <person name="Neulinger S.C."/>
        </authorList>
    </citation>
    <scope>NUCLEOTIDE SEQUENCE [LARGE SCALE GENOMIC DNA]</scope>
    <source>
        <strain evidence="7 8">DSM 15116</strain>
    </source>
</reference>
<dbReference type="EC" id="2.7.7.65" evidence="1"/>
<protein>
    <recommendedName>
        <fullName evidence="1">diguanylate cyclase</fullName>
        <ecNumber evidence="1">2.7.7.65</ecNumber>
    </recommendedName>
</protein>
<organism evidence="7 8">
    <name type="scientific">Halorhodospira neutriphila</name>
    <dbReference type="NCBI Taxonomy" id="168379"/>
    <lineage>
        <taxon>Bacteria</taxon>
        <taxon>Pseudomonadati</taxon>
        <taxon>Pseudomonadota</taxon>
        <taxon>Gammaproteobacteria</taxon>
        <taxon>Chromatiales</taxon>
        <taxon>Ectothiorhodospiraceae</taxon>
        <taxon>Halorhodospira</taxon>
    </lineage>
</organism>
<dbReference type="InterPro" id="IPR000160">
    <property type="entry name" value="GGDEF_dom"/>
</dbReference>
<dbReference type="InterPro" id="IPR029787">
    <property type="entry name" value="Nucleotide_cyclase"/>
</dbReference>
<accession>A0ABS1E590</accession>
<dbReference type="InterPro" id="IPR043128">
    <property type="entry name" value="Rev_trsase/Diguanyl_cyclase"/>
</dbReference>
<evidence type="ECO:0000256" key="3">
    <source>
        <dbReference type="SAM" id="Coils"/>
    </source>
</evidence>
<evidence type="ECO:0000313" key="8">
    <source>
        <dbReference type="Proteomes" id="UP000738126"/>
    </source>
</evidence>
<dbReference type="PANTHER" id="PTHR45138:SF9">
    <property type="entry name" value="DIGUANYLATE CYCLASE DGCM-RELATED"/>
    <property type="match status" value="1"/>
</dbReference>
<sequence>MSCTKRGAEEAVSDRSKPTRPLSRPDPGSAEEAALLRRVLGSSVVAVLVLDRCGQAVYANGQAVEELGIGPAGGVPAEIAAFRWIAVTGKALHDVRCALPEAEDGTRVLSINAEPLTEDGESAPQRVVLSINDITEQYSYYEQALRESEQRLEEAQQIARLGHWFAYQERESGRQRLWWSPVIYDIFGRDPQRFVPSFRRYLRSIHPDDRPMLRARLANASREDGYEVEHRIVRPDGGVRWIRERGKLEHDASGRRRRMFGTVQDITEQKELQRELERRASHDPLTELYNRAKLQQLLHSAQAAYRRHGTPFAIVLFDVDHFKAVNDRWGHTAGDAVLWELARRISGVLRETDELGRWGGEEFLALASYTDEAGGAELAERIRRSAAERPIGQVGTVTVSLGVAGIEPGASLETLEHRADQALYAAKAAGRNQVCRYASLPAGGGR</sequence>
<dbReference type="Gene3D" id="2.10.70.100">
    <property type="match status" value="1"/>
</dbReference>
<dbReference type="InterPro" id="IPR013655">
    <property type="entry name" value="PAS_fold_3"/>
</dbReference>
<dbReference type="Gene3D" id="3.30.70.270">
    <property type="match status" value="1"/>
</dbReference>
<dbReference type="NCBIfam" id="TIGR00229">
    <property type="entry name" value="sensory_box"/>
    <property type="match status" value="1"/>
</dbReference>
<dbReference type="InterPro" id="IPR001610">
    <property type="entry name" value="PAC"/>
</dbReference>
<evidence type="ECO:0000256" key="4">
    <source>
        <dbReference type="SAM" id="MobiDB-lite"/>
    </source>
</evidence>
<dbReference type="SMART" id="SM00267">
    <property type="entry name" value="GGDEF"/>
    <property type="match status" value="1"/>
</dbReference>
<dbReference type="PANTHER" id="PTHR45138">
    <property type="entry name" value="REGULATORY COMPONENTS OF SENSORY TRANSDUCTION SYSTEM"/>
    <property type="match status" value="1"/>
</dbReference>
<comment type="catalytic activity">
    <reaction evidence="2">
        <text>2 GTP = 3',3'-c-di-GMP + 2 diphosphate</text>
        <dbReference type="Rhea" id="RHEA:24898"/>
        <dbReference type="ChEBI" id="CHEBI:33019"/>
        <dbReference type="ChEBI" id="CHEBI:37565"/>
        <dbReference type="ChEBI" id="CHEBI:58805"/>
        <dbReference type="EC" id="2.7.7.65"/>
    </reaction>
</comment>
<keyword evidence="8" id="KW-1185">Reference proteome</keyword>
<feature type="compositionally biased region" description="Basic and acidic residues" evidence="4">
    <location>
        <begin position="1"/>
        <end position="17"/>
    </location>
</feature>
<dbReference type="Pfam" id="PF00990">
    <property type="entry name" value="GGDEF"/>
    <property type="match status" value="1"/>
</dbReference>
<dbReference type="Pfam" id="PF08447">
    <property type="entry name" value="PAS_3"/>
    <property type="match status" value="1"/>
</dbReference>